<keyword evidence="4" id="KW-1133">Transmembrane helix</keyword>
<feature type="domain" description="Ig-like" evidence="9">
    <location>
        <begin position="50"/>
        <end position="159"/>
    </location>
</feature>
<evidence type="ECO:0000313" key="10">
    <source>
        <dbReference type="Ensembl" id="ENSEBUP00000007747.1"/>
    </source>
</evidence>
<dbReference type="Pfam" id="PF07686">
    <property type="entry name" value="V-set"/>
    <property type="match status" value="1"/>
</dbReference>
<dbReference type="InterPro" id="IPR013106">
    <property type="entry name" value="Ig_V-set"/>
</dbReference>
<evidence type="ECO:0000256" key="8">
    <source>
        <dbReference type="ARBA" id="ARBA00023319"/>
    </source>
</evidence>
<keyword evidence="8" id="KW-0393">Immunoglobulin domain</keyword>
<dbReference type="GO" id="GO:0098609">
    <property type="term" value="P:cell-cell adhesion"/>
    <property type="evidence" value="ECO:0007669"/>
    <property type="project" value="TreeGrafter"/>
</dbReference>
<evidence type="ECO:0000256" key="5">
    <source>
        <dbReference type="ARBA" id="ARBA00023136"/>
    </source>
</evidence>
<keyword evidence="5" id="KW-0472">Membrane</keyword>
<proteinExistence type="predicted"/>
<evidence type="ECO:0000256" key="4">
    <source>
        <dbReference type="ARBA" id="ARBA00022989"/>
    </source>
</evidence>
<dbReference type="InterPro" id="IPR036179">
    <property type="entry name" value="Ig-like_dom_sf"/>
</dbReference>
<evidence type="ECO:0000256" key="3">
    <source>
        <dbReference type="ARBA" id="ARBA00022729"/>
    </source>
</evidence>
<name>A0A8C4NN07_EPTBU</name>
<dbReference type="SMART" id="SM00409">
    <property type="entry name" value="IG"/>
    <property type="match status" value="1"/>
</dbReference>
<dbReference type="InterPro" id="IPR013783">
    <property type="entry name" value="Ig-like_fold"/>
</dbReference>
<keyword evidence="3" id="KW-0732">Signal</keyword>
<dbReference type="OMA" id="ITEMRCV"/>
<dbReference type="Gene3D" id="2.60.40.10">
    <property type="entry name" value="Immunoglobulins"/>
    <property type="match status" value="1"/>
</dbReference>
<comment type="subcellular location">
    <subcellularLocation>
        <location evidence="1">Membrane</location>
        <topology evidence="1">Single-pass type I membrane protein</topology>
    </subcellularLocation>
</comment>
<sequence>MHSTVCLTRRKRSLAQPSSQKLIIPKSVQGKDMCLWLLRLEIEVAIWRRPTIRVSTAGNLLVQNGTDVSLSCTFSSAGTIGPSFSISWTFKPQNGGTSENAYPTKKGRFSRRISFEGNVMRGDASLKLRNVEFTDNGTYTCSVMNPPNIDGNIGEVKLGVVLKGMVQHTMQYFLSLCCIYLRFLRAHKPSHTSRTHKAVPKPSPTSHV</sequence>
<dbReference type="GeneTree" id="ENSGT01030000234556"/>
<organism evidence="10 11">
    <name type="scientific">Eptatretus burgeri</name>
    <name type="common">Inshore hagfish</name>
    <dbReference type="NCBI Taxonomy" id="7764"/>
    <lineage>
        <taxon>Eukaryota</taxon>
        <taxon>Metazoa</taxon>
        <taxon>Chordata</taxon>
        <taxon>Craniata</taxon>
        <taxon>Vertebrata</taxon>
        <taxon>Cyclostomata</taxon>
        <taxon>Myxini</taxon>
        <taxon>Myxiniformes</taxon>
        <taxon>Myxinidae</taxon>
        <taxon>Eptatretinae</taxon>
        <taxon>Eptatretus</taxon>
    </lineage>
</organism>
<reference evidence="10" key="1">
    <citation type="submission" date="2025-08" db="UniProtKB">
        <authorList>
            <consortium name="Ensembl"/>
        </authorList>
    </citation>
    <scope>IDENTIFICATION</scope>
</reference>
<dbReference type="AlphaFoldDB" id="A0A8C4NN07"/>
<evidence type="ECO:0000313" key="11">
    <source>
        <dbReference type="Proteomes" id="UP000694388"/>
    </source>
</evidence>
<keyword evidence="6" id="KW-1015">Disulfide bond</keyword>
<keyword evidence="11" id="KW-1185">Reference proteome</keyword>
<dbReference type="InterPro" id="IPR007110">
    <property type="entry name" value="Ig-like_dom"/>
</dbReference>
<dbReference type="Ensembl" id="ENSEBUT00000008235.1">
    <property type="protein sequence ID" value="ENSEBUP00000007747.1"/>
    <property type="gene ID" value="ENSEBUG00000005049.1"/>
</dbReference>
<dbReference type="PANTHER" id="PTHR13869:SF21">
    <property type="entry name" value="MYELIN PROTEIN ZERO-LIKE PROTEIN 2"/>
    <property type="match status" value="1"/>
</dbReference>
<evidence type="ECO:0000256" key="7">
    <source>
        <dbReference type="ARBA" id="ARBA00023180"/>
    </source>
</evidence>
<reference evidence="10" key="2">
    <citation type="submission" date="2025-09" db="UniProtKB">
        <authorList>
            <consortium name="Ensembl"/>
        </authorList>
    </citation>
    <scope>IDENTIFICATION</scope>
</reference>
<dbReference type="InterPro" id="IPR003599">
    <property type="entry name" value="Ig_sub"/>
</dbReference>
<dbReference type="Proteomes" id="UP000694388">
    <property type="component" value="Unplaced"/>
</dbReference>
<dbReference type="PANTHER" id="PTHR13869">
    <property type="entry name" value="MYELIN P0 RELATED"/>
    <property type="match status" value="1"/>
</dbReference>
<dbReference type="SUPFAM" id="SSF48726">
    <property type="entry name" value="Immunoglobulin"/>
    <property type="match status" value="1"/>
</dbReference>
<dbReference type="InterPro" id="IPR000920">
    <property type="entry name" value="Myelin_P0-rel"/>
</dbReference>
<evidence type="ECO:0000256" key="1">
    <source>
        <dbReference type="ARBA" id="ARBA00004479"/>
    </source>
</evidence>
<evidence type="ECO:0000259" key="9">
    <source>
        <dbReference type="PROSITE" id="PS50835"/>
    </source>
</evidence>
<evidence type="ECO:0000256" key="2">
    <source>
        <dbReference type="ARBA" id="ARBA00022692"/>
    </source>
</evidence>
<accession>A0A8C4NN07</accession>
<keyword evidence="7" id="KW-0325">Glycoprotein</keyword>
<evidence type="ECO:0000256" key="6">
    <source>
        <dbReference type="ARBA" id="ARBA00023157"/>
    </source>
</evidence>
<protein>
    <submittedName>
        <fullName evidence="10">Myelin protein zero-like 2b</fullName>
    </submittedName>
</protein>
<dbReference type="PROSITE" id="PS50835">
    <property type="entry name" value="IG_LIKE"/>
    <property type="match status" value="1"/>
</dbReference>
<dbReference type="GO" id="GO:0005886">
    <property type="term" value="C:plasma membrane"/>
    <property type="evidence" value="ECO:0007669"/>
    <property type="project" value="TreeGrafter"/>
</dbReference>
<dbReference type="SMART" id="SM00406">
    <property type="entry name" value="IGv"/>
    <property type="match status" value="1"/>
</dbReference>
<keyword evidence="2" id="KW-0812">Transmembrane</keyword>